<evidence type="ECO:0000256" key="3">
    <source>
        <dbReference type="ARBA" id="ARBA00022729"/>
    </source>
</evidence>
<evidence type="ECO:0000256" key="5">
    <source>
        <dbReference type="ARBA" id="ARBA00023237"/>
    </source>
</evidence>
<feature type="domain" description="RagB/SusD" evidence="6">
    <location>
        <begin position="355"/>
        <end position="554"/>
    </location>
</feature>
<evidence type="ECO:0000256" key="4">
    <source>
        <dbReference type="ARBA" id="ARBA00023136"/>
    </source>
</evidence>
<dbReference type="Pfam" id="PF07980">
    <property type="entry name" value="SusD_RagB"/>
    <property type="match status" value="1"/>
</dbReference>
<comment type="similarity">
    <text evidence="2">Belongs to the SusD family.</text>
</comment>
<keyword evidence="5" id="KW-0998">Cell outer membrane</keyword>
<evidence type="ECO:0000259" key="6">
    <source>
        <dbReference type="Pfam" id="PF07980"/>
    </source>
</evidence>
<dbReference type="RefSeq" id="WP_296944451.1">
    <property type="nucleotide sequence ID" value="NZ_LT599032.1"/>
</dbReference>
<dbReference type="InterPro" id="IPR011990">
    <property type="entry name" value="TPR-like_helical_dom_sf"/>
</dbReference>
<dbReference type="SUPFAM" id="SSF48452">
    <property type="entry name" value="TPR-like"/>
    <property type="match status" value="1"/>
</dbReference>
<dbReference type="Gene3D" id="1.25.40.390">
    <property type="match status" value="1"/>
</dbReference>
<proteinExistence type="inferred from homology"/>
<dbReference type="InterPro" id="IPR012944">
    <property type="entry name" value="SusD_RagB_dom"/>
</dbReference>
<dbReference type="Pfam" id="PF14322">
    <property type="entry name" value="SusD-like_3"/>
    <property type="match status" value="1"/>
</dbReference>
<gene>
    <name evidence="8" type="ORF">KL86DYS1_31539</name>
</gene>
<dbReference type="GO" id="GO:0009279">
    <property type="term" value="C:cell outer membrane"/>
    <property type="evidence" value="ECO:0007669"/>
    <property type="project" value="UniProtKB-SubCell"/>
</dbReference>
<dbReference type="AlphaFoldDB" id="A0A212K5U6"/>
<comment type="subcellular location">
    <subcellularLocation>
        <location evidence="1">Cell outer membrane</location>
    </subcellularLocation>
</comment>
<accession>A0A212K5U6</accession>
<organism evidence="8">
    <name type="scientific">uncultured Dysgonomonas sp</name>
    <dbReference type="NCBI Taxonomy" id="206096"/>
    <lineage>
        <taxon>Bacteria</taxon>
        <taxon>Pseudomonadati</taxon>
        <taxon>Bacteroidota</taxon>
        <taxon>Bacteroidia</taxon>
        <taxon>Bacteroidales</taxon>
        <taxon>Dysgonomonadaceae</taxon>
        <taxon>Dysgonomonas</taxon>
        <taxon>environmental samples</taxon>
    </lineage>
</organism>
<sequence>MKKIIFIIGAILLFTGCDSFLDSESYTKKNTGNFPKTLDDANKMITAIYSTMSQAISNPQHTLFYMSELASDERFGGGGENDKDMQGLDHFMNTAPSRFGTFWTARYQGIFRANMALETLENCTGWESDAQKNQYYGEAYFMRALFYFEMVQMFGEVPLVLKTEAENLPKSPADAIYAQIASDLQQAISLMYDKAYTETQSGHATKWAAQALMARVFLFYTGYYNKTDLPTNDGSISKDQVISWLDNCIANSGHGLVGDFRNLWPYTNSYTVEEYAYTKGKGLMWADDGNKETVFAVKFGTTVDWGDTYQLGYSNQYVLHFGLRSNNGGEDTFPFGQGWGAGPVNSKLWNDWRAQEPTDPRRVASILNVEDELTKYIYGADKQMEETGFWQKKYIPITAHDPDGGALVASYAVLKEKANPNLQICHMQDLVLIRFADILLMHSELKQDNTGLNKVRARVGLPIVGYSLEALKRERRWELAFEGQRYFDIMRWHDAPQLLAQQEGAAIKNRGVDAVMKVFGGGYKARYEATGGFWPIPESQIALSNGVLTQNKGWGTSDVEYPGW</sequence>
<dbReference type="PROSITE" id="PS51257">
    <property type="entry name" value="PROKAR_LIPOPROTEIN"/>
    <property type="match status" value="1"/>
</dbReference>
<keyword evidence="4" id="KW-0472">Membrane</keyword>
<evidence type="ECO:0000313" key="8">
    <source>
        <dbReference type="EMBL" id="SBW06988.1"/>
    </source>
</evidence>
<reference evidence="8" key="1">
    <citation type="submission" date="2016-04" db="EMBL/GenBank/DDBJ databases">
        <authorList>
            <person name="Evans L.H."/>
            <person name="Alamgir A."/>
            <person name="Owens N."/>
            <person name="Weber N.D."/>
            <person name="Virtaneva K."/>
            <person name="Barbian K."/>
            <person name="Babar A."/>
            <person name="Rosenke K."/>
        </authorList>
    </citation>
    <scope>NUCLEOTIDE SEQUENCE</scope>
    <source>
        <strain evidence="8">86-1</strain>
    </source>
</reference>
<protein>
    <submittedName>
        <fullName evidence="8">RagB/SusD domain-containing protein</fullName>
    </submittedName>
</protein>
<dbReference type="InterPro" id="IPR033985">
    <property type="entry name" value="SusD-like_N"/>
</dbReference>
<evidence type="ECO:0000259" key="7">
    <source>
        <dbReference type="Pfam" id="PF14322"/>
    </source>
</evidence>
<dbReference type="EMBL" id="FLUM01000003">
    <property type="protein sequence ID" value="SBW06988.1"/>
    <property type="molecule type" value="Genomic_DNA"/>
</dbReference>
<keyword evidence="3" id="KW-0732">Signal</keyword>
<evidence type="ECO:0000256" key="1">
    <source>
        <dbReference type="ARBA" id="ARBA00004442"/>
    </source>
</evidence>
<name>A0A212K5U6_9BACT</name>
<evidence type="ECO:0000256" key="2">
    <source>
        <dbReference type="ARBA" id="ARBA00006275"/>
    </source>
</evidence>
<feature type="domain" description="SusD-like N-terminal" evidence="7">
    <location>
        <begin position="20"/>
        <end position="218"/>
    </location>
</feature>